<dbReference type="Proteomes" id="UP001596047">
    <property type="component" value="Unassembled WGS sequence"/>
</dbReference>
<feature type="transmembrane region" description="Helical" evidence="1">
    <location>
        <begin position="198"/>
        <end position="219"/>
    </location>
</feature>
<keyword evidence="1" id="KW-0812">Transmembrane</keyword>
<keyword evidence="1" id="KW-1133">Transmembrane helix</keyword>
<protein>
    <recommendedName>
        <fullName evidence="4">DUF2306 domain-containing protein</fullName>
    </recommendedName>
</protein>
<feature type="transmembrane region" description="Helical" evidence="1">
    <location>
        <begin position="231"/>
        <end position="253"/>
    </location>
</feature>
<feature type="transmembrane region" description="Helical" evidence="1">
    <location>
        <begin position="265"/>
        <end position="291"/>
    </location>
</feature>
<comment type="caution">
    <text evidence="2">The sequence shown here is derived from an EMBL/GenBank/DDBJ whole genome shotgun (WGS) entry which is preliminary data.</text>
</comment>
<reference evidence="3" key="1">
    <citation type="journal article" date="2019" name="Int. J. Syst. Evol. Microbiol.">
        <title>The Global Catalogue of Microorganisms (GCM) 10K type strain sequencing project: providing services to taxonomists for standard genome sequencing and annotation.</title>
        <authorList>
            <consortium name="The Broad Institute Genomics Platform"/>
            <consortium name="The Broad Institute Genome Sequencing Center for Infectious Disease"/>
            <person name="Wu L."/>
            <person name="Ma J."/>
        </authorList>
    </citation>
    <scope>NUCLEOTIDE SEQUENCE [LARGE SCALE GENOMIC DNA]</scope>
    <source>
        <strain evidence="3">CGMCC 1.3240</strain>
    </source>
</reference>
<name>A0ABW0VUE1_9BACL</name>
<feature type="transmembrane region" description="Helical" evidence="1">
    <location>
        <begin position="167"/>
        <end position="186"/>
    </location>
</feature>
<gene>
    <name evidence="2" type="ORF">ACFPYJ_10200</name>
</gene>
<sequence length="301" mass="33201">MKEATIRSAVEQNKSAVKFFEGEKWLVFTGLLGVLLAGVCAVWVLMYGGPVAPDGNVSHALSFNAALGIFLLSTAAITSFSDLGAKGRAFFRWSYILLALYSYFAETVQNFRGVNPRFVKDGTPFDVSVGFIFAFVALLLILSYLFLAIQYFRRNVHMLRPELVRGIRYAMIAVLFSFAAGIWISVNQGRIVGLHGNIIWLHGLGFHALQAMPVIAWLTERTSLTTRARSRSIHIAGIFYLLGLLAIGWQTYLGHSIFEWSAMSILVYGCFIISLATGLLVLQKAAGTLFVKKGSASRISR</sequence>
<accession>A0ABW0VUE1</accession>
<feature type="transmembrane region" description="Helical" evidence="1">
    <location>
        <begin position="89"/>
        <end position="105"/>
    </location>
</feature>
<dbReference type="EMBL" id="JBHSOW010000037">
    <property type="protein sequence ID" value="MFC5649497.1"/>
    <property type="molecule type" value="Genomic_DNA"/>
</dbReference>
<feature type="transmembrane region" description="Helical" evidence="1">
    <location>
        <begin position="125"/>
        <end position="147"/>
    </location>
</feature>
<keyword evidence="3" id="KW-1185">Reference proteome</keyword>
<evidence type="ECO:0000256" key="1">
    <source>
        <dbReference type="SAM" id="Phobius"/>
    </source>
</evidence>
<organism evidence="2 3">
    <name type="scientific">Paenibacillus solisilvae</name>
    <dbReference type="NCBI Taxonomy" id="2486751"/>
    <lineage>
        <taxon>Bacteria</taxon>
        <taxon>Bacillati</taxon>
        <taxon>Bacillota</taxon>
        <taxon>Bacilli</taxon>
        <taxon>Bacillales</taxon>
        <taxon>Paenibacillaceae</taxon>
        <taxon>Paenibacillus</taxon>
    </lineage>
</organism>
<dbReference type="RefSeq" id="WP_379188023.1">
    <property type="nucleotide sequence ID" value="NZ_JBHSOW010000037.1"/>
</dbReference>
<evidence type="ECO:0000313" key="3">
    <source>
        <dbReference type="Proteomes" id="UP001596047"/>
    </source>
</evidence>
<feature type="transmembrane region" description="Helical" evidence="1">
    <location>
        <begin position="57"/>
        <end position="77"/>
    </location>
</feature>
<proteinExistence type="predicted"/>
<feature type="transmembrane region" description="Helical" evidence="1">
    <location>
        <begin position="25"/>
        <end position="45"/>
    </location>
</feature>
<evidence type="ECO:0008006" key="4">
    <source>
        <dbReference type="Google" id="ProtNLM"/>
    </source>
</evidence>
<keyword evidence="1" id="KW-0472">Membrane</keyword>
<evidence type="ECO:0000313" key="2">
    <source>
        <dbReference type="EMBL" id="MFC5649497.1"/>
    </source>
</evidence>